<dbReference type="InterPro" id="IPR037923">
    <property type="entry name" value="HTH-like"/>
</dbReference>
<dbReference type="Proteomes" id="UP000029518">
    <property type="component" value="Chromosome"/>
</dbReference>
<dbReference type="SUPFAM" id="SSF51215">
    <property type="entry name" value="Regulatory protein AraC"/>
    <property type="match status" value="1"/>
</dbReference>
<dbReference type="RefSeq" id="WP_042212220.1">
    <property type="nucleotide sequence ID" value="NZ_CP009285.1"/>
</dbReference>
<name>A0A089LCQ7_PAEBO</name>
<dbReference type="PROSITE" id="PS00041">
    <property type="entry name" value="HTH_ARAC_FAMILY_1"/>
    <property type="match status" value="1"/>
</dbReference>
<evidence type="ECO:0000256" key="2">
    <source>
        <dbReference type="ARBA" id="ARBA00023125"/>
    </source>
</evidence>
<evidence type="ECO:0000313" key="5">
    <source>
        <dbReference type="EMBL" id="AIQ57860.1"/>
    </source>
</evidence>
<dbReference type="AlphaFoldDB" id="A0A089LCQ7"/>
<evidence type="ECO:0000313" key="6">
    <source>
        <dbReference type="Proteomes" id="UP000029518"/>
    </source>
</evidence>
<keyword evidence="3" id="KW-0804">Transcription</keyword>
<feature type="domain" description="HTH araC/xylS-type" evidence="4">
    <location>
        <begin position="153"/>
        <end position="251"/>
    </location>
</feature>
<dbReference type="SUPFAM" id="SSF46689">
    <property type="entry name" value="Homeodomain-like"/>
    <property type="match status" value="1"/>
</dbReference>
<dbReference type="PROSITE" id="PS01124">
    <property type="entry name" value="HTH_ARAC_FAMILY_2"/>
    <property type="match status" value="1"/>
</dbReference>
<dbReference type="PANTHER" id="PTHR43280:SF10">
    <property type="entry name" value="REGULATORY PROTEIN POCR"/>
    <property type="match status" value="1"/>
</dbReference>
<dbReference type="InterPro" id="IPR009057">
    <property type="entry name" value="Homeodomain-like_sf"/>
</dbReference>
<organism evidence="5 6">
    <name type="scientific">Paenibacillus borealis</name>
    <dbReference type="NCBI Taxonomy" id="160799"/>
    <lineage>
        <taxon>Bacteria</taxon>
        <taxon>Bacillati</taxon>
        <taxon>Bacillota</taxon>
        <taxon>Bacilli</taxon>
        <taxon>Bacillales</taxon>
        <taxon>Paenibacillaceae</taxon>
        <taxon>Paenibacillus</taxon>
    </lineage>
</organism>
<keyword evidence="6" id="KW-1185">Reference proteome</keyword>
<dbReference type="InterPro" id="IPR018062">
    <property type="entry name" value="HTH_AraC-typ_CS"/>
</dbReference>
<evidence type="ECO:0000256" key="1">
    <source>
        <dbReference type="ARBA" id="ARBA00023015"/>
    </source>
</evidence>
<dbReference type="PRINTS" id="PR00032">
    <property type="entry name" value="HTHARAC"/>
</dbReference>
<dbReference type="InterPro" id="IPR020449">
    <property type="entry name" value="Tscrpt_reg_AraC-type_HTH"/>
</dbReference>
<keyword evidence="2" id="KW-0238">DNA-binding</keyword>
<dbReference type="EMBL" id="CP009285">
    <property type="protein sequence ID" value="AIQ57860.1"/>
    <property type="molecule type" value="Genomic_DNA"/>
</dbReference>
<dbReference type="Pfam" id="PF12833">
    <property type="entry name" value="HTH_18"/>
    <property type="match status" value="1"/>
</dbReference>
<dbReference type="OrthoDB" id="2599717at2"/>
<protein>
    <submittedName>
        <fullName evidence="5">AraC family transcriptional regulator</fullName>
    </submittedName>
</protein>
<gene>
    <name evidence="5" type="ORF">PBOR_13655</name>
</gene>
<accession>A0A089LCQ7</accession>
<dbReference type="SMART" id="SM00342">
    <property type="entry name" value="HTH_ARAC"/>
    <property type="match status" value="1"/>
</dbReference>
<dbReference type="PANTHER" id="PTHR43280">
    <property type="entry name" value="ARAC-FAMILY TRANSCRIPTIONAL REGULATOR"/>
    <property type="match status" value="1"/>
</dbReference>
<evidence type="ECO:0000256" key="3">
    <source>
        <dbReference type="ARBA" id="ARBA00023163"/>
    </source>
</evidence>
<evidence type="ECO:0000259" key="4">
    <source>
        <dbReference type="PROSITE" id="PS01124"/>
    </source>
</evidence>
<dbReference type="GO" id="GO:0043565">
    <property type="term" value="F:sequence-specific DNA binding"/>
    <property type="evidence" value="ECO:0007669"/>
    <property type="project" value="InterPro"/>
</dbReference>
<dbReference type="GO" id="GO:0003700">
    <property type="term" value="F:DNA-binding transcription factor activity"/>
    <property type="evidence" value="ECO:0007669"/>
    <property type="project" value="InterPro"/>
</dbReference>
<dbReference type="HOGENOM" id="CLU_000445_88_6_9"/>
<proteinExistence type="predicted"/>
<reference evidence="5" key="1">
    <citation type="submission" date="2014-08" db="EMBL/GenBank/DDBJ databases">
        <title>Comparative genomics of the Paenibacillus odorifer group.</title>
        <authorList>
            <person name="den Bakker H.C."/>
            <person name="Tsai Y.-C.Y.-C."/>
            <person name="Martin N."/>
            <person name="Korlach J."/>
            <person name="Wiedmann M."/>
        </authorList>
    </citation>
    <scope>NUCLEOTIDE SEQUENCE [LARGE SCALE GENOMIC DNA]</scope>
    <source>
        <strain evidence="5">DSM 13188</strain>
    </source>
</reference>
<dbReference type="InterPro" id="IPR018060">
    <property type="entry name" value="HTH_AraC"/>
</dbReference>
<sequence length="263" mass="30336">MPTIHYVEYDAAHPDDFVYSIPEGLDAWLLVLTQTPAVFKVNGEMKEFPAHSVVLYPPKHSIYYRACSNRYVNDWVRFDADESYITEAVLPLGTPFSLPDPGYCHQLFQLLTLENSFQNDYRELSINNLFRIFFNKLCEASQDKLSPQYYNLLDLRKTLYNNPGHPWTVSSMAEHLHISAGYLQTIYKSTFGISCMEDVIHCRIRMAKEKLGFGPYKIAEVAALCGYANVEHFCRQFRQLTGYSPRAYRDKLAAKETKDPADQ</sequence>
<keyword evidence="1" id="KW-0805">Transcription regulation</keyword>
<dbReference type="KEGG" id="pbd:PBOR_13655"/>
<dbReference type="Gene3D" id="1.10.10.60">
    <property type="entry name" value="Homeodomain-like"/>
    <property type="match status" value="1"/>
</dbReference>